<dbReference type="PANTHER" id="PTHR21174">
    <property type="match status" value="1"/>
</dbReference>
<feature type="region of interest" description="Disordered" evidence="1">
    <location>
        <begin position="238"/>
        <end position="480"/>
    </location>
</feature>
<organism evidence="2 3">
    <name type="scientific">Ancrocorticia populi</name>
    <dbReference type="NCBI Taxonomy" id="2175228"/>
    <lineage>
        <taxon>Bacteria</taxon>
        <taxon>Bacillati</taxon>
        <taxon>Actinomycetota</taxon>
        <taxon>Actinomycetes</taxon>
        <taxon>Actinomycetales</taxon>
        <taxon>Actinomycetaceae</taxon>
        <taxon>Ancrocorticia</taxon>
    </lineage>
</organism>
<accession>A0A2V1KBT0</accession>
<dbReference type="RefSeq" id="WP_109092681.1">
    <property type="nucleotide sequence ID" value="NZ_QETB01000001.1"/>
</dbReference>
<dbReference type="Gene3D" id="1.10.3210.10">
    <property type="entry name" value="Hypothetical protein af1432"/>
    <property type="match status" value="1"/>
</dbReference>
<keyword evidence="3" id="KW-1185">Reference proteome</keyword>
<reference evidence="3" key="1">
    <citation type="submission" date="2018-05" db="EMBL/GenBank/DDBJ databases">
        <authorList>
            <person name="Li Y."/>
        </authorList>
    </citation>
    <scope>NUCLEOTIDE SEQUENCE [LARGE SCALE GENOMIC DNA]</scope>
    <source>
        <strain evidence="3">sk1b4</strain>
    </source>
</reference>
<feature type="compositionally biased region" description="Polar residues" evidence="1">
    <location>
        <begin position="351"/>
        <end position="361"/>
    </location>
</feature>
<dbReference type="OrthoDB" id="9808993at2"/>
<feature type="compositionally biased region" description="Basic and acidic residues" evidence="1">
    <location>
        <begin position="381"/>
        <end position="415"/>
    </location>
</feature>
<feature type="compositionally biased region" description="Low complexity" evidence="1">
    <location>
        <begin position="421"/>
        <end position="444"/>
    </location>
</feature>
<dbReference type="Proteomes" id="UP000245283">
    <property type="component" value="Unassembled WGS sequence"/>
</dbReference>
<protein>
    <recommendedName>
        <fullName evidence="4">Metal-dependent phosphohydrolase</fullName>
    </recommendedName>
</protein>
<dbReference type="EMBL" id="QETB01000001">
    <property type="protein sequence ID" value="PWF27181.1"/>
    <property type="molecule type" value="Genomic_DNA"/>
</dbReference>
<gene>
    <name evidence="2" type="ORF">DD236_01915</name>
</gene>
<proteinExistence type="predicted"/>
<evidence type="ECO:0008006" key="4">
    <source>
        <dbReference type="Google" id="ProtNLM"/>
    </source>
</evidence>
<dbReference type="PANTHER" id="PTHR21174:SF0">
    <property type="entry name" value="HD PHOSPHOHYDROLASE FAMILY PROTEIN-RELATED"/>
    <property type="match status" value="1"/>
</dbReference>
<comment type="caution">
    <text evidence="2">The sequence shown here is derived from an EMBL/GenBank/DDBJ whole genome shotgun (WGS) entry which is preliminary data.</text>
</comment>
<feature type="compositionally biased region" description="Low complexity" evidence="1">
    <location>
        <begin position="275"/>
        <end position="289"/>
    </location>
</feature>
<dbReference type="InterPro" id="IPR009218">
    <property type="entry name" value="HD_phosphohydro"/>
</dbReference>
<dbReference type="AlphaFoldDB" id="A0A2V1KBT0"/>
<sequence>MSTEVPQWLVQAFVRSVQAAGSAESKEEIASVCRSLIGRWTTSDRSYHGVTHLIYVLTRLETLLPEAREPDLVRLAAWYHGACFSTAEEDAYTHNGGENEAESAKVAEAELASLGVAPEKTERIGTLIRALGPQVSSSTQTLENTHAFDLDEQTLRDAHLGTLAVEPQRYKNYVARVAEEYAHIPRRDFLLARRQIVSRLLSRKQLFLTPLARQWDEPARENLAAELERLNNSLEQAELSAVNPSEAVTRENPTPSEEDLESPGAAAPETSVPETSGVSSSGTDSSVTVGDEDQEDLSQASTLEEVPTPEADDPVPTGTFDSILMASEEEEPAPEAPHREEPLPAGPAPSAESSDTLSSLESCAESVEPGSRPVAPSTPEAARKARRDQIAEEMRQRIEQRHQAADTMRMSRIEAEPPNSPASAETAKSATTAASANSPDSSAPHRVSVWERVKEGASADEDAENLGYSPTHGIEREPDV</sequence>
<evidence type="ECO:0000313" key="2">
    <source>
        <dbReference type="EMBL" id="PWF27181.1"/>
    </source>
</evidence>
<name>A0A2V1KBT0_9ACTO</name>
<evidence type="ECO:0000313" key="3">
    <source>
        <dbReference type="Proteomes" id="UP000245283"/>
    </source>
</evidence>
<feature type="compositionally biased region" description="Basic and acidic residues" evidence="1">
    <location>
        <begin position="448"/>
        <end position="457"/>
    </location>
</feature>
<dbReference type="SUPFAM" id="SSF109604">
    <property type="entry name" value="HD-domain/PDEase-like"/>
    <property type="match status" value="1"/>
</dbReference>
<evidence type="ECO:0000256" key="1">
    <source>
        <dbReference type="SAM" id="MobiDB-lite"/>
    </source>
</evidence>